<reference evidence="2" key="1">
    <citation type="submission" date="2020-08" db="EMBL/GenBank/DDBJ databases">
        <authorList>
            <person name="Uke A."/>
            <person name="Chhe C."/>
            <person name="Baramee S."/>
            <person name="Kosugi A."/>
        </authorList>
    </citation>
    <scope>NUCLEOTIDE SEQUENCE</scope>
    <source>
        <strain evidence="2">DA-C8</strain>
    </source>
</reference>
<feature type="region of interest" description="Disordered" evidence="1">
    <location>
        <begin position="65"/>
        <end position="86"/>
    </location>
</feature>
<dbReference type="Proteomes" id="UP000654993">
    <property type="component" value="Unassembled WGS sequence"/>
</dbReference>
<accession>A0A916QAX3</accession>
<evidence type="ECO:0000313" key="2">
    <source>
        <dbReference type="EMBL" id="GFR37390.1"/>
    </source>
</evidence>
<evidence type="ECO:0000256" key="1">
    <source>
        <dbReference type="SAM" id="MobiDB-lite"/>
    </source>
</evidence>
<dbReference type="RefSeq" id="WP_200965676.1">
    <property type="nucleotide sequence ID" value="NZ_BMAQ01000005.1"/>
</dbReference>
<gene>
    <name evidence="2" type="ORF">PRECH8_06860</name>
</gene>
<dbReference type="AlphaFoldDB" id="A0A916QAX3"/>
<dbReference type="EMBL" id="BMAQ01000005">
    <property type="protein sequence ID" value="GFR37390.1"/>
    <property type="molecule type" value="Genomic_DNA"/>
</dbReference>
<proteinExistence type="predicted"/>
<protein>
    <submittedName>
        <fullName evidence="2">Uncharacterized protein</fullName>
    </submittedName>
</protein>
<comment type="caution">
    <text evidence="2">The sequence shown here is derived from an EMBL/GenBank/DDBJ whole genome shotgun (WGS) entry which is preliminary data.</text>
</comment>
<reference evidence="2" key="2">
    <citation type="journal article" date="2021" name="Data Brief">
        <title>Draft genome sequence data of the facultative, thermophilic, xylanolytic bacterium Paenibacillus sp. strain DA-C8.</title>
        <authorList>
            <person name="Chhe C."/>
            <person name="Uke A."/>
            <person name="Baramee S."/>
            <person name="Ungkulpasvich U."/>
            <person name="Tachaapaikoon C."/>
            <person name="Pason P."/>
            <person name="Waeonukul R."/>
            <person name="Ratanakhanokchai K."/>
            <person name="Kosugi A."/>
        </authorList>
    </citation>
    <scope>NUCLEOTIDE SEQUENCE</scope>
    <source>
        <strain evidence="2">DA-C8</strain>
    </source>
</reference>
<keyword evidence="3" id="KW-1185">Reference proteome</keyword>
<evidence type="ECO:0000313" key="3">
    <source>
        <dbReference type="Proteomes" id="UP000654993"/>
    </source>
</evidence>
<organism evidence="2 3">
    <name type="scientific">Insulibacter thermoxylanivorax</name>
    <dbReference type="NCBI Taxonomy" id="2749268"/>
    <lineage>
        <taxon>Bacteria</taxon>
        <taxon>Bacillati</taxon>
        <taxon>Bacillota</taxon>
        <taxon>Bacilli</taxon>
        <taxon>Bacillales</taxon>
        <taxon>Paenibacillaceae</taxon>
        <taxon>Insulibacter</taxon>
    </lineage>
</organism>
<name>A0A916QAX3_9BACL</name>
<sequence>MAEIVLNARFDSLQDAEAAATEIRSLFGVVVDIRTLSENQSFRASEPMNFTVFYGYPTFNTSSSTPAASAVPAGNTGTDYEHEGGNFSPRSYVMEAQLKGEDYKRAAEIAEKYGADLI</sequence>